<dbReference type="Proteomes" id="UP000279259">
    <property type="component" value="Unassembled WGS sequence"/>
</dbReference>
<dbReference type="AlphaFoldDB" id="A0A427YFH4"/>
<evidence type="ECO:0000313" key="1">
    <source>
        <dbReference type="EMBL" id="RSH89929.1"/>
    </source>
</evidence>
<keyword evidence="2" id="KW-1185">Reference proteome</keyword>
<proteinExistence type="predicted"/>
<reference evidence="1 2" key="1">
    <citation type="submission" date="2018-11" db="EMBL/GenBank/DDBJ databases">
        <title>Genome sequence of Saitozyma podzolica DSM 27192.</title>
        <authorList>
            <person name="Aliyu H."/>
            <person name="Gorte O."/>
            <person name="Ochsenreither K."/>
        </authorList>
    </citation>
    <scope>NUCLEOTIDE SEQUENCE [LARGE SCALE GENOMIC DNA]</scope>
    <source>
        <strain evidence="1 2">DSM 27192</strain>
    </source>
</reference>
<comment type="caution">
    <text evidence="1">The sequence shown here is derived from an EMBL/GenBank/DDBJ whole genome shotgun (WGS) entry which is preliminary data.</text>
</comment>
<gene>
    <name evidence="1" type="ORF">EHS25_001915</name>
</gene>
<protein>
    <submittedName>
        <fullName evidence="1">Uncharacterized protein</fullName>
    </submittedName>
</protein>
<evidence type="ECO:0000313" key="2">
    <source>
        <dbReference type="Proteomes" id="UP000279259"/>
    </source>
</evidence>
<dbReference type="EMBL" id="RSCD01000012">
    <property type="protein sequence ID" value="RSH89929.1"/>
    <property type="molecule type" value="Genomic_DNA"/>
</dbReference>
<name>A0A427YFH4_9TREE</name>
<sequence length="81" mass="8789">MPVASVTRMPTFSADNRCTAMAGNLEPKRLINTANRNDRDELLSSAPTRLRCGPLSRIEMLCAQTPTLPGSGESQESIDEP</sequence>
<accession>A0A427YFH4</accession>
<organism evidence="1 2">
    <name type="scientific">Saitozyma podzolica</name>
    <dbReference type="NCBI Taxonomy" id="1890683"/>
    <lineage>
        <taxon>Eukaryota</taxon>
        <taxon>Fungi</taxon>
        <taxon>Dikarya</taxon>
        <taxon>Basidiomycota</taxon>
        <taxon>Agaricomycotina</taxon>
        <taxon>Tremellomycetes</taxon>
        <taxon>Tremellales</taxon>
        <taxon>Trimorphomycetaceae</taxon>
        <taxon>Saitozyma</taxon>
    </lineage>
</organism>